<proteinExistence type="predicted"/>
<comment type="caution">
    <text evidence="1">The sequence shown here is derived from an EMBL/GenBank/DDBJ whole genome shotgun (WGS) entry which is preliminary data.</text>
</comment>
<protein>
    <submittedName>
        <fullName evidence="1">Uncharacterized protein</fullName>
    </submittedName>
</protein>
<sequence length="212" mass="24446">MKILIFLIFNQTLINIDSTWQTGFLPGATLCNLCGNFAPFYKAMDSFYKGSFWSFSEAAWRDTRCNNTYTGSFCIRNGIFKQFTAGDSIFINFKFKIKSLDREYLDNMNILILPINLINQDTIILDTIYPYVSISLNCRYLGLQDYSLHNLNGWVDLLNSEANFNLNVGYQFNKANQLINNPDVAIFIGYGDGWFENWHITITIGGYIEIYP</sequence>
<accession>A0A7V4E3N8</accession>
<name>A0A7V4E3N8_UNCW3</name>
<dbReference type="EMBL" id="DTDP01000180">
    <property type="protein sequence ID" value="HGK54152.1"/>
    <property type="molecule type" value="Genomic_DNA"/>
</dbReference>
<evidence type="ECO:0000313" key="1">
    <source>
        <dbReference type="EMBL" id="HGK54152.1"/>
    </source>
</evidence>
<reference evidence="1" key="1">
    <citation type="journal article" date="2020" name="mSystems">
        <title>Genome- and Community-Level Interaction Insights into Carbon Utilization and Element Cycling Functions of Hydrothermarchaeota in Hydrothermal Sediment.</title>
        <authorList>
            <person name="Zhou Z."/>
            <person name="Liu Y."/>
            <person name="Xu W."/>
            <person name="Pan J."/>
            <person name="Luo Z.H."/>
            <person name="Li M."/>
        </authorList>
    </citation>
    <scope>NUCLEOTIDE SEQUENCE [LARGE SCALE GENOMIC DNA]</scope>
    <source>
        <strain evidence="1">SpSt-695</strain>
    </source>
</reference>
<dbReference type="AlphaFoldDB" id="A0A7V4E3N8"/>
<gene>
    <name evidence="1" type="ORF">ENU72_03920</name>
</gene>
<organism evidence="1">
    <name type="scientific">candidate division WOR-3 bacterium</name>
    <dbReference type="NCBI Taxonomy" id="2052148"/>
    <lineage>
        <taxon>Bacteria</taxon>
        <taxon>Bacteria division WOR-3</taxon>
    </lineage>
</organism>